<proteinExistence type="predicted"/>
<dbReference type="InterPro" id="IPR036390">
    <property type="entry name" value="WH_DNA-bd_sf"/>
</dbReference>
<keyword evidence="1" id="KW-0805">Transcription regulation</keyword>
<evidence type="ECO:0000313" key="6">
    <source>
        <dbReference type="Proteomes" id="UP000292685"/>
    </source>
</evidence>
<keyword evidence="2" id="KW-0238">DNA-binding</keyword>
<keyword evidence="3" id="KW-0804">Transcription</keyword>
<protein>
    <submittedName>
        <fullName evidence="5">HxlR family transcriptional regulator</fullName>
    </submittedName>
</protein>
<name>A0A4Q8AGR9_9MICC</name>
<dbReference type="InterPro" id="IPR002577">
    <property type="entry name" value="HTH_HxlR"/>
</dbReference>
<dbReference type="Proteomes" id="UP000292685">
    <property type="component" value="Unassembled WGS sequence"/>
</dbReference>
<organism evidence="5 6">
    <name type="scientific">Zhihengliuella halotolerans</name>
    <dbReference type="NCBI Taxonomy" id="370736"/>
    <lineage>
        <taxon>Bacteria</taxon>
        <taxon>Bacillati</taxon>
        <taxon>Actinomycetota</taxon>
        <taxon>Actinomycetes</taxon>
        <taxon>Micrococcales</taxon>
        <taxon>Micrococcaceae</taxon>
        <taxon>Zhihengliuella</taxon>
    </lineage>
</organism>
<dbReference type="GO" id="GO:0003677">
    <property type="term" value="F:DNA binding"/>
    <property type="evidence" value="ECO:0007669"/>
    <property type="project" value="UniProtKB-KW"/>
</dbReference>
<feature type="domain" description="HTH hxlR-type" evidence="4">
    <location>
        <begin position="4"/>
        <end position="101"/>
    </location>
</feature>
<evidence type="ECO:0000313" key="5">
    <source>
        <dbReference type="EMBL" id="RZU63061.1"/>
    </source>
</evidence>
<evidence type="ECO:0000256" key="1">
    <source>
        <dbReference type="ARBA" id="ARBA00023015"/>
    </source>
</evidence>
<comment type="caution">
    <text evidence="5">The sequence shown here is derived from an EMBL/GenBank/DDBJ whole genome shotgun (WGS) entry which is preliminary data.</text>
</comment>
<evidence type="ECO:0000259" key="4">
    <source>
        <dbReference type="PROSITE" id="PS51118"/>
    </source>
</evidence>
<dbReference type="Pfam" id="PF01638">
    <property type="entry name" value="HxlR"/>
    <property type="match status" value="1"/>
</dbReference>
<evidence type="ECO:0000256" key="3">
    <source>
        <dbReference type="ARBA" id="ARBA00023163"/>
    </source>
</evidence>
<dbReference type="PANTHER" id="PTHR33204:SF18">
    <property type="entry name" value="TRANSCRIPTIONAL REGULATORY PROTEIN"/>
    <property type="match status" value="1"/>
</dbReference>
<dbReference type="EMBL" id="SHLA01000001">
    <property type="protein sequence ID" value="RZU63061.1"/>
    <property type="molecule type" value="Genomic_DNA"/>
</dbReference>
<dbReference type="AlphaFoldDB" id="A0A4Q8AGR9"/>
<keyword evidence="6" id="KW-1185">Reference proteome</keyword>
<dbReference type="PANTHER" id="PTHR33204">
    <property type="entry name" value="TRANSCRIPTIONAL REGULATOR, MARR FAMILY"/>
    <property type="match status" value="1"/>
</dbReference>
<dbReference type="InterPro" id="IPR036388">
    <property type="entry name" value="WH-like_DNA-bd_sf"/>
</dbReference>
<dbReference type="SUPFAM" id="SSF46785">
    <property type="entry name" value="Winged helix' DNA-binding domain"/>
    <property type="match status" value="1"/>
</dbReference>
<sequence>MRQCSVARTLDVVGEKWSLLAVREMMLGTHRFAEMVKHTGAPRDILTTRLRTLEEKGLVERRQYSSRPERFEYHLTELGKSLGPVITVLRQWGDDHLAGPTGPPLTFTHSCGEELDADVVCAHCGKPAIGSTVRR</sequence>
<dbReference type="PROSITE" id="PS51118">
    <property type="entry name" value="HTH_HXLR"/>
    <property type="match status" value="1"/>
</dbReference>
<dbReference type="Gene3D" id="1.10.10.10">
    <property type="entry name" value="Winged helix-like DNA-binding domain superfamily/Winged helix DNA-binding domain"/>
    <property type="match status" value="1"/>
</dbReference>
<reference evidence="5 6" key="1">
    <citation type="submission" date="2019-02" db="EMBL/GenBank/DDBJ databases">
        <title>Sequencing the genomes of 1000 actinobacteria strains.</title>
        <authorList>
            <person name="Klenk H.-P."/>
        </authorList>
    </citation>
    <scope>NUCLEOTIDE SEQUENCE [LARGE SCALE GENOMIC DNA]</scope>
    <source>
        <strain evidence="5 6">DSM 17364</strain>
    </source>
</reference>
<evidence type="ECO:0000256" key="2">
    <source>
        <dbReference type="ARBA" id="ARBA00023125"/>
    </source>
</evidence>
<accession>A0A4Q8AGR9</accession>
<gene>
    <name evidence="5" type="ORF">EV380_2668</name>
</gene>